<dbReference type="Proteomes" id="UP000011713">
    <property type="component" value="Unassembled WGS sequence"/>
</dbReference>
<sequence length="52" mass="5577">MVFLLHEFKEGCKQLLLLGGHTTSVSGFSSKVPVVVAVTTIFLVADNRPAFA</sequence>
<reference evidence="2" key="1">
    <citation type="journal article" date="2010" name="Science">
        <title>Signatures of adaptation to obligate biotrophy in the Hyaloperonospora arabidopsidis genome.</title>
        <authorList>
            <person name="Baxter L."/>
            <person name="Tripathy S."/>
            <person name="Ishaque N."/>
            <person name="Boot N."/>
            <person name="Cabral A."/>
            <person name="Kemen E."/>
            <person name="Thines M."/>
            <person name="Ah-Fong A."/>
            <person name="Anderson R."/>
            <person name="Badejoko W."/>
            <person name="Bittner-Eddy P."/>
            <person name="Boore J.L."/>
            <person name="Chibucos M.C."/>
            <person name="Coates M."/>
            <person name="Dehal P."/>
            <person name="Delehaunty K."/>
            <person name="Dong S."/>
            <person name="Downton P."/>
            <person name="Dumas B."/>
            <person name="Fabro G."/>
            <person name="Fronick C."/>
            <person name="Fuerstenberg S.I."/>
            <person name="Fulton L."/>
            <person name="Gaulin E."/>
            <person name="Govers F."/>
            <person name="Hughes L."/>
            <person name="Humphray S."/>
            <person name="Jiang R.H."/>
            <person name="Judelson H."/>
            <person name="Kamoun S."/>
            <person name="Kyung K."/>
            <person name="Meijer H."/>
            <person name="Minx P."/>
            <person name="Morris P."/>
            <person name="Nelson J."/>
            <person name="Phuntumart V."/>
            <person name="Qutob D."/>
            <person name="Rehmany A."/>
            <person name="Rougon-Cardoso A."/>
            <person name="Ryden P."/>
            <person name="Torto-Alalibo T."/>
            <person name="Studholme D."/>
            <person name="Wang Y."/>
            <person name="Win J."/>
            <person name="Wood J."/>
            <person name="Clifton S.W."/>
            <person name="Rogers J."/>
            <person name="Van den Ackerveken G."/>
            <person name="Jones J.D."/>
            <person name="McDowell J.M."/>
            <person name="Beynon J."/>
            <person name="Tyler B.M."/>
        </authorList>
    </citation>
    <scope>NUCLEOTIDE SEQUENCE [LARGE SCALE GENOMIC DNA]</scope>
    <source>
        <strain evidence="2">Emoy2</strain>
    </source>
</reference>
<organism evidence="1 2">
    <name type="scientific">Hyaloperonospora arabidopsidis (strain Emoy2)</name>
    <name type="common">Downy mildew agent</name>
    <name type="synonym">Peronospora arabidopsidis</name>
    <dbReference type="NCBI Taxonomy" id="559515"/>
    <lineage>
        <taxon>Eukaryota</taxon>
        <taxon>Sar</taxon>
        <taxon>Stramenopiles</taxon>
        <taxon>Oomycota</taxon>
        <taxon>Peronosporomycetes</taxon>
        <taxon>Peronosporales</taxon>
        <taxon>Peronosporaceae</taxon>
        <taxon>Hyaloperonospora</taxon>
    </lineage>
</organism>
<proteinExistence type="predicted"/>
<keyword evidence="2" id="KW-1185">Reference proteome</keyword>
<dbReference type="VEuPathDB" id="FungiDB:HpaG803500"/>
<dbReference type="EnsemblProtists" id="HpaT803500">
    <property type="protein sequence ID" value="HpaP803500"/>
    <property type="gene ID" value="HpaG803500"/>
</dbReference>
<protein>
    <submittedName>
        <fullName evidence="1">Uncharacterized protein</fullName>
    </submittedName>
</protein>
<reference evidence="1" key="2">
    <citation type="submission" date="2015-06" db="UniProtKB">
        <authorList>
            <consortium name="EnsemblProtists"/>
        </authorList>
    </citation>
    <scope>IDENTIFICATION</scope>
    <source>
        <strain evidence="1">Emoy2</strain>
    </source>
</reference>
<dbReference type="AlphaFoldDB" id="M4BB39"/>
<dbReference type="EMBL" id="JH598083">
    <property type="status" value="NOT_ANNOTATED_CDS"/>
    <property type="molecule type" value="Genomic_DNA"/>
</dbReference>
<name>M4BB39_HYAAE</name>
<dbReference type="InParanoid" id="M4BB39"/>
<evidence type="ECO:0000313" key="1">
    <source>
        <dbReference type="EnsemblProtists" id="HpaP803500"/>
    </source>
</evidence>
<accession>M4BB39</accession>
<dbReference type="HOGENOM" id="CLU_3091396_0_0_1"/>
<evidence type="ECO:0000313" key="2">
    <source>
        <dbReference type="Proteomes" id="UP000011713"/>
    </source>
</evidence>